<proteinExistence type="inferred from homology"/>
<accession>A0A7Y0ADA4</accession>
<evidence type="ECO:0000256" key="2">
    <source>
        <dbReference type="SAM" id="MobiDB-lite"/>
    </source>
</evidence>
<feature type="compositionally biased region" description="Low complexity" evidence="2">
    <location>
        <begin position="29"/>
        <end position="64"/>
    </location>
</feature>
<feature type="chain" id="PRO_5031490714" evidence="3">
    <location>
        <begin position="29"/>
        <end position="557"/>
    </location>
</feature>
<organism evidence="4 5">
    <name type="scientific">Hymenobacter polaris</name>
    <dbReference type="NCBI Taxonomy" id="2682546"/>
    <lineage>
        <taxon>Bacteria</taxon>
        <taxon>Pseudomonadati</taxon>
        <taxon>Bacteroidota</taxon>
        <taxon>Cytophagia</taxon>
        <taxon>Cytophagales</taxon>
        <taxon>Hymenobacteraceae</taxon>
        <taxon>Hymenobacter</taxon>
    </lineage>
</organism>
<dbReference type="Proteomes" id="UP000559626">
    <property type="component" value="Unassembled WGS sequence"/>
</dbReference>
<comment type="similarity">
    <text evidence="1">Belongs to the outer membrane factor (OMF) (TC 1.B.17) family.</text>
</comment>
<dbReference type="InterPro" id="IPR003423">
    <property type="entry name" value="OMP_efflux"/>
</dbReference>
<evidence type="ECO:0000256" key="3">
    <source>
        <dbReference type="SAM" id="SignalP"/>
    </source>
</evidence>
<evidence type="ECO:0000313" key="4">
    <source>
        <dbReference type="EMBL" id="NML65238.1"/>
    </source>
</evidence>
<dbReference type="PANTHER" id="PTHR30203:SF23">
    <property type="entry name" value="OUTER MEMBRANE EFFLUX PROTEIN"/>
    <property type="match status" value="1"/>
</dbReference>
<keyword evidence="5" id="KW-1185">Reference proteome</keyword>
<dbReference type="Pfam" id="PF02321">
    <property type="entry name" value="OEP"/>
    <property type="match status" value="1"/>
</dbReference>
<reference evidence="4 5" key="1">
    <citation type="submission" date="2020-04" db="EMBL/GenBank/DDBJ databases">
        <title>Hymenobacter polaris sp. nov., isolated from Arctic soil.</title>
        <authorList>
            <person name="Dahal R.H."/>
        </authorList>
    </citation>
    <scope>NUCLEOTIDE SEQUENCE [LARGE SCALE GENOMIC DNA]</scope>
    <source>
        <strain evidence="4 5">RP-2-7</strain>
    </source>
</reference>
<feature type="compositionally biased region" description="Polar residues" evidence="2">
    <location>
        <begin position="75"/>
        <end position="84"/>
    </location>
</feature>
<dbReference type="EMBL" id="JABBGH010000001">
    <property type="protein sequence ID" value="NML65238.1"/>
    <property type="molecule type" value="Genomic_DNA"/>
</dbReference>
<dbReference type="RefSeq" id="WP_169530487.1">
    <property type="nucleotide sequence ID" value="NZ_JABBGH010000001.1"/>
</dbReference>
<dbReference type="InterPro" id="IPR010131">
    <property type="entry name" value="MdtP/NodT-like"/>
</dbReference>
<dbReference type="GO" id="GO:0015562">
    <property type="term" value="F:efflux transmembrane transporter activity"/>
    <property type="evidence" value="ECO:0007669"/>
    <property type="project" value="InterPro"/>
</dbReference>
<comment type="caution">
    <text evidence="4">The sequence shown here is derived from an EMBL/GenBank/DDBJ whole genome shotgun (WGS) entry which is preliminary data.</text>
</comment>
<dbReference type="PANTHER" id="PTHR30203">
    <property type="entry name" value="OUTER MEMBRANE CATION EFFLUX PROTEIN"/>
    <property type="match status" value="1"/>
</dbReference>
<feature type="compositionally biased region" description="Low complexity" evidence="2">
    <location>
        <begin position="111"/>
        <end position="127"/>
    </location>
</feature>
<gene>
    <name evidence="4" type="ORF">HHL22_08485</name>
</gene>
<feature type="signal peptide" evidence="3">
    <location>
        <begin position="1"/>
        <end position="28"/>
    </location>
</feature>
<dbReference type="Gene3D" id="1.20.1600.10">
    <property type="entry name" value="Outer membrane efflux proteins (OEP)"/>
    <property type="match status" value="1"/>
</dbReference>
<feature type="compositionally biased region" description="Polar residues" evidence="2">
    <location>
        <begin position="92"/>
        <end position="108"/>
    </location>
</feature>
<dbReference type="SUPFAM" id="SSF56954">
    <property type="entry name" value="Outer membrane efflux proteins (OEP)"/>
    <property type="match status" value="1"/>
</dbReference>
<evidence type="ECO:0000256" key="1">
    <source>
        <dbReference type="ARBA" id="ARBA00007613"/>
    </source>
</evidence>
<feature type="region of interest" description="Disordered" evidence="2">
    <location>
        <begin position="29"/>
        <end position="129"/>
    </location>
</feature>
<name>A0A7Y0ADA4_9BACT</name>
<protein>
    <submittedName>
        <fullName evidence="4">TolC family protein</fullName>
    </submittedName>
</protein>
<dbReference type="AlphaFoldDB" id="A0A7Y0ADA4"/>
<evidence type="ECO:0000313" key="5">
    <source>
        <dbReference type="Proteomes" id="UP000559626"/>
    </source>
</evidence>
<sequence>MNLSTFFLRTLAAAGGALSLAVAAPAWGQALPPSSARPASSTVLPPSQAPAATPATTTGQQTTTRGGVVPAQLPGQPTSPTQFGQPGPALTSPDSPTPLTGGNATTPGANAVPTTPGVPAAPHTAGTSGAAPGKYDVNVGLAQGATLAPLATDTLRFTLDQAMLRFMQANFQLLAQHYNIDVANAAIRQALLRDNPNLQAEINAYNPNTGTFFPLQKQTDPISPTGGTVVVQLQQLIDISGRRSKLTQLSRTGLAVQQATFEDVLRQARYQLVQSFYNVAAERRKLSFTDQERAQLGRLLAAYRERLRLGVVASYEVTRLELEQQSLERDRADQLNQLTQDEATLRVLLAAPGTVFVAPQGVEFLPEPPAAVPALADLTTQAYSLRPDLRAATEQTTYADQNLRVQHSLAIPKLLVGVDYASQGNTYPHYFGVQSAIDLPVFNRNQGNVQAAKIGVQQTGIALGGTKLQVEQDVNTAYEQLQRAIQLRQTITPDYLARTANVSRDAVTDYNRRLIDLVSFIDKFRAYKDAQLNLIDIGNRLLQAEQQVNFATNAKVF</sequence>
<keyword evidence="3" id="KW-0732">Signal</keyword>